<evidence type="ECO:0000313" key="1">
    <source>
        <dbReference type="EMBL" id="ERN53985.1"/>
    </source>
</evidence>
<accession>U6SSV9</accession>
<dbReference type="PATRIC" id="fig|1188261.3.peg.1241"/>
<proteinExistence type="predicted"/>
<protein>
    <submittedName>
        <fullName evidence="1">Uncharacterized protein</fullName>
    </submittedName>
</protein>
<reference evidence="1 2" key="1">
    <citation type="journal article" date="2013" name="Genome Announc.">
        <title>Genome Sequence of the Extreme Obligate Alkaliphile Bacillus marmarensis Strain DSM 21297.</title>
        <authorList>
            <person name="Wernick D.G."/>
            <person name="Choi K.Y."/>
            <person name="Tat C.A."/>
            <person name="Lafontaine Rivera J.G."/>
            <person name="Liao J.C."/>
        </authorList>
    </citation>
    <scope>NUCLEOTIDE SEQUENCE [LARGE SCALE GENOMIC DNA]</scope>
    <source>
        <strain evidence="1 2">DSM 21297</strain>
    </source>
</reference>
<name>U6SSV9_9BACI</name>
<dbReference type="EMBL" id="ATAE01000011">
    <property type="protein sequence ID" value="ERN53985.1"/>
    <property type="molecule type" value="Genomic_DNA"/>
</dbReference>
<dbReference type="AlphaFoldDB" id="U6SSV9"/>
<sequence length="312" mass="35828">MKKATYTGLLTSLLLLTSCSESDKTSLAEAENIQIEQNEFLENPDYQVIAEDYNKLEYMAEHLLIPKVLTDINEQFISTTIEKHGYLGLSLKFNTYEGNVRLSYEVIDDTELSERIIYDGLYPTDNINGFTTYTDGVETFHFKDDEQGLYMTLRTNDLNVTSYDDLISYTTEFVESELTFYQRLKEETNSLSLPSYTIGNSEISDYTMYHVLNQVQGQTQSQLNKILVYEEILLSVSNDITRLESIKAEGQEIKLSGEAESLYYEPHSPSISFVKNGSTYFILPGYSANETLHTDHDYMIDEFIKVYESIDN</sequence>
<organism evidence="1 2">
    <name type="scientific">Alkalihalophilus marmarensis DSM 21297</name>
    <dbReference type="NCBI Taxonomy" id="1188261"/>
    <lineage>
        <taxon>Bacteria</taxon>
        <taxon>Bacillati</taxon>
        <taxon>Bacillota</taxon>
        <taxon>Bacilli</taxon>
        <taxon>Bacillales</taxon>
        <taxon>Bacillaceae</taxon>
        <taxon>Alkalihalophilus</taxon>
    </lineage>
</organism>
<comment type="caution">
    <text evidence="1">The sequence shown here is derived from an EMBL/GenBank/DDBJ whole genome shotgun (WGS) entry which is preliminary data.</text>
</comment>
<dbReference type="Proteomes" id="UP000017170">
    <property type="component" value="Unassembled WGS sequence"/>
</dbReference>
<dbReference type="RefSeq" id="WP_022627567.1">
    <property type="nucleotide sequence ID" value="NZ_ATAE01000011.1"/>
</dbReference>
<evidence type="ECO:0000313" key="2">
    <source>
        <dbReference type="Proteomes" id="UP000017170"/>
    </source>
</evidence>
<keyword evidence="2" id="KW-1185">Reference proteome</keyword>
<dbReference type="PROSITE" id="PS51257">
    <property type="entry name" value="PROKAR_LIPOPROTEIN"/>
    <property type="match status" value="1"/>
</dbReference>
<gene>
    <name evidence="1" type="ORF">A33I_09275</name>
</gene>